<protein>
    <recommendedName>
        <fullName evidence="1">Metallo-beta-lactamase domain-containing protein</fullName>
    </recommendedName>
</protein>
<organism evidence="2 3">
    <name type="scientific">Microtetraspora glauca</name>
    <dbReference type="NCBI Taxonomy" id="1996"/>
    <lineage>
        <taxon>Bacteria</taxon>
        <taxon>Bacillati</taxon>
        <taxon>Actinomycetota</taxon>
        <taxon>Actinomycetes</taxon>
        <taxon>Streptosporangiales</taxon>
        <taxon>Streptosporangiaceae</taxon>
        <taxon>Microtetraspora</taxon>
    </lineage>
</organism>
<evidence type="ECO:0000313" key="3">
    <source>
        <dbReference type="Proteomes" id="UP001551675"/>
    </source>
</evidence>
<evidence type="ECO:0000259" key="1">
    <source>
        <dbReference type="Pfam" id="PF12706"/>
    </source>
</evidence>
<accession>A0ABV3GH24</accession>
<comment type="caution">
    <text evidence="2">The sequence shown here is derived from an EMBL/GenBank/DDBJ whole genome shotgun (WGS) entry which is preliminary data.</text>
</comment>
<reference evidence="2 3" key="1">
    <citation type="submission" date="2024-06" db="EMBL/GenBank/DDBJ databases">
        <title>The Natural Products Discovery Center: Release of the First 8490 Sequenced Strains for Exploring Actinobacteria Biosynthetic Diversity.</title>
        <authorList>
            <person name="Kalkreuter E."/>
            <person name="Kautsar S.A."/>
            <person name="Yang D."/>
            <person name="Bader C.D."/>
            <person name="Teijaro C.N."/>
            <person name="Fluegel L."/>
            <person name="Davis C.M."/>
            <person name="Simpson J.R."/>
            <person name="Lauterbach L."/>
            <person name="Steele A.D."/>
            <person name="Gui C."/>
            <person name="Meng S."/>
            <person name="Li G."/>
            <person name="Viehrig K."/>
            <person name="Ye F."/>
            <person name="Su P."/>
            <person name="Kiefer A.F."/>
            <person name="Nichols A."/>
            <person name="Cepeda A.J."/>
            <person name="Yan W."/>
            <person name="Fan B."/>
            <person name="Jiang Y."/>
            <person name="Adhikari A."/>
            <person name="Zheng C.-J."/>
            <person name="Schuster L."/>
            <person name="Cowan T.M."/>
            <person name="Smanski M.J."/>
            <person name="Chevrette M.G."/>
            <person name="De Carvalho L.P.S."/>
            <person name="Shen B."/>
        </authorList>
    </citation>
    <scope>NUCLEOTIDE SEQUENCE [LARGE SCALE GENOMIC DNA]</scope>
    <source>
        <strain evidence="2 3">NPDC050100</strain>
    </source>
</reference>
<dbReference type="InterPro" id="IPR001279">
    <property type="entry name" value="Metallo-B-lactamas"/>
</dbReference>
<proteinExistence type="predicted"/>
<name>A0ABV3GH24_MICGL</name>
<dbReference type="InterPro" id="IPR036866">
    <property type="entry name" value="RibonucZ/Hydroxyglut_hydro"/>
</dbReference>
<dbReference type="Gene3D" id="3.60.15.10">
    <property type="entry name" value="Ribonuclease Z/Hydroxyacylglutathione hydrolase-like"/>
    <property type="match status" value="1"/>
</dbReference>
<dbReference type="Proteomes" id="UP001551675">
    <property type="component" value="Unassembled WGS sequence"/>
</dbReference>
<dbReference type="EMBL" id="JBFALK010000010">
    <property type="protein sequence ID" value="MEV0970886.1"/>
    <property type="molecule type" value="Genomic_DNA"/>
</dbReference>
<dbReference type="RefSeq" id="WP_358134840.1">
    <property type="nucleotide sequence ID" value="NZ_JBFALK010000010.1"/>
</dbReference>
<keyword evidence="3" id="KW-1185">Reference proteome</keyword>
<evidence type="ECO:0000313" key="2">
    <source>
        <dbReference type="EMBL" id="MEV0970886.1"/>
    </source>
</evidence>
<feature type="domain" description="Metallo-beta-lactamase" evidence="1">
    <location>
        <begin position="15"/>
        <end position="95"/>
    </location>
</feature>
<sequence>MLSQWRSTWVASPNRSASSPMAYAFDAAGGRVFFGGEIAEVTPLERYRAEQPPVNLALLPVNGLRPFFGPRLVMGPSQAVAGSSVLGARVLVPVHDAHGHDPLSRLFRTNGTASDAVRLAGPDLLVTDLPTGERWESPC</sequence>
<dbReference type="Pfam" id="PF12706">
    <property type="entry name" value="Lactamase_B_2"/>
    <property type="match status" value="1"/>
</dbReference>
<gene>
    <name evidence="2" type="ORF">AB0I59_19845</name>
</gene>